<dbReference type="PANTHER" id="PTHR21567">
    <property type="entry name" value="CLASP"/>
    <property type="match status" value="1"/>
</dbReference>
<dbReference type="SUPFAM" id="SSF48371">
    <property type="entry name" value="ARM repeat"/>
    <property type="match status" value="1"/>
</dbReference>
<dbReference type="EMBL" id="JAMSHJ010000006">
    <property type="protein sequence ID" value="KAI5401420.1"/>
    <property type="molecule type" value="Genomic_DNA"/>
</dbReference>
<dbReference type="GO" id="GO:0000226">
    <property type="term" value="P:microtubule cytoskeleton organization"/>
    <property type="evidence" value="ECO:0007669"/>
    <property type="project" value="TreeGrafter"/>
</dbReference>
<evidence type="ECO:0000313" key="2">
    <source>
        <dbReference type="EMBL" id="KAI5401420.1"/>
    </source>
</evidence>
<dbReference type="GO" id="GO:0005881">
    <property type="term" value="C:cytoplasmic microtubule"/>
    <property type="evidence" value="ECO:0007669"/>
    <property type="project" value="TreeGrafter"/>
</dbReference>
<dbReference type="AlphaFoldDB" id="A0A9D5ADA9"/>
<feature type="transmembrane region" description="Helical" evidence="1">
    <location>
        <begin position="293"/>
        <end position="317"/>
    </location>
</feature>
<feature type="transmembrane region" description="Helical" evidence="1">
    <location>
        <begin position="161"/>
        <end position="184"/>
    </location>
</feature>
<dbReference type="Gene3D" id="1.25.10.10">
    <property type="entry name" value="Leucine-rich Repeat Variant"/>
    <property type="match status" value="1"/>
</dbReference>
<dbReference type="InterPro" id="IPR016024">
    <property type="entry name" value="ARM-type_fold"/>
</dbReference>
<organism evidence="2 3">
    <name type="scientific">Pisum sativum</name>
    <name type="common">Garden pea</name>
    <name type="synonym">Lathyrus oleraceus</name>
    <dbReference type="NCBI Taxonomy" id="3888"/>
    <lineage>
        <taxon>Eukaryota</taxon>
        <taxon>Viridiplantae</taxon>
        <taxon>Streptophyta</taxon>
        <taxon>Embryophyta</taxon>
        <taxon>Tracheophyta</taxon>
        <taxon>Spermatophyta</taxon>
        <taxon>Magnoliopsida</taxon>
        <taxon>eudicotyledons</taxon>
        <taxon>Gunneridae</taxon>
        <taxon>Pentapetalae</taxon>
        <taxon>rosids</taxon>
        <taxon>fabids</taxon>
        <taxon>Fabales</taxon>
        <taxon>Fabaceae</taxon>
        <taxon>Papilionoideae</taxon>
        <taxon>50 kb inversion clade</taxon>
        <taxon>NPAAA clade</taxon>
        <taxon>Hologalegina</taxon>
        <taxon>IRL clade</taxon>
        <taxon>Fabeae</taxon>
        <taxon>Lathyrus</taxon>
    </lineage>
</organism>
<reference evidence="2 3" key="1">
    <citation type="journal article" date="2022" name="Nat. Genet.">
        <title>Improved pea reference genome and pan-genome highlight genomic features and evolutionary characteristics.</title>
        <authorList>
            <person name="Yang T."/>
            <person name="Liu R."/>
            <person name="Luo Y."/>
            <person name="Hu S."/>
            <person name="Wang D."/>
            <person name="Wang C."/>
            <person name="Pandey M.K."/>
            <person name="Ge S."/>
            <person name="Xu Q."/>
            <person name="Li N."/>
            <person name="Li G."/>
            <person name="Huang Y."/>
            <person name="Saxena R.K."/>
            <person name="Ji Y."/>
            <person name="Li M."/>
            <person name="Yan X."/>
            <person name="He Y."/>
            <person name="Liu Y."/>
            <person name="Wang X."/>
            <person name="Xiang C."/>
            <person name="Varshney R.K."/>
            <person name="Ding H."/>
            <person name="Gao S."/>
            <person name="Zong X."/>
        </authorList>
    </citation>
    <scope>NUCLEOTIDE SEQUENCE [LARGE SCALE GENOMIC DNA]</scope>
    <source>
        <strain evidence="2 3">cv. Zhongwan 6</strain>
    </source>
</reference>
<dbReference type="PANTHER" id="PTHR21567:SF65">
    <property type="entry name" value="ARM REPEAT SUPERFAMILY PROTEIN"/>
    <property type="match status" value="1"/>
</dbReference>
<comment type="caution">
    <text evidence="2">The sequence shown here is derived from an EMBL/GenBank/DDBJ whole genome shotgun (WGS) entry which is preliminary data.</text>
</comment>
<evidence type="ECO:0000313" key="3">
    <source>
        <dbReference type="Proteomes" id="UP001058974"/>
    </source>
</evidence>
<keyword evidence="1" id="KW-0472">Membrane</keyword>
<gene>
    <name evidence="2" type="ORF">KIW84_066042</name>
</gene>
<keyword evidence="1" id="KW-1133">Transmembrane helix</keyword>
<sequence length="360" mass="39287">MNCVVLVEFQQLLQLLLKASQDKRFVCEEAERALGSMVGSMTPLPLLQKLRVSVSHKNLRIRAKAAVSLSKCVSKMVNEEMEEFGMEKLIEVAADLVNDRLPEARDAARSIATSVYEAIIKDVEVEEKMEPALRTFGRMNWFQFPYAGSSFYQLVPCPSTLIYVSHGFVAILTAAANMTGSMSIAALQHANAHGQLWLVGCLAVLTVLGCMVTFMTWHSILVLCGLHCFDALLNVYSTGLRKLANCYALCRYGSILQQVHDLKACSNSDLATGSAATCLQSGLVNQDMVICKAFVVLQHVQCFILVYDVLLSIFLLLQELLNNSGLTAVELLAKALAKAKDKVDGVQGLALTADGQGVVF</sequence>
<dbReference type="Gramene" id="Psat06G0604200-T1">
    <property type="protein sequence ID" value="KAI5401420.1"/>
    <property type="gene ID" value="KIW84_066042"/>
</dbReference>
<accession>A0A9D5ADA9</accession>
<dbReference type="GO" id="GO:0008017">
    <property type="term" value="F:microtubule binding"/>
    <property type="evidence" value="ECO:0007669"/>
    <property type="project" value="TreeGrafter"/>
</dbReference>
<keyword evidence="3" id="KW-1185">Reference proteome</keyword>
<dbReference type="InterPro" id="IPR011989">
    <property type="entry name" value="ARM-like"/>
</dbReference>
<dbReference type="Proteomes" id="UP001058974">
    <property type="component" value="Chromosome 6"/>
</dbReference>
<proteinExistence type="predicted"/>
<feature type="transmembrane region" description="Helical" evidence="1">
    <location>
        <begin position="196"/>
        <end position="217"/>
    </location>
</feature>
<name>A0A9D5ADA9_PEA</name>
<protein>
    <submittedName>
        <fullName evidence="2">Uncharacterized protein</fullName>
    </submittedName>
</protein>
<evidence type="ECO:0000256" key="1">
    <source>
        <dbReference type="SAM" id="Phobius"/>
    </source>
</evidence>
<keyword evidence="1" id="KW-0812">Transmembrane</keyword>